<reference evidence="1 2" key="1">
    <citation type="journal article" date="2024" name="Plant Biotechnol. J.">
        <title>Genome and CRISPR/Cas9 system of a widespread forest tree (Populus alba) in the world.</title>
        <authorList>
            <person name="Liu Y.J."/>
            <person name="Jiang P.F."/>
            <person name="Han X.M."/>
            <person name="Li X.Y."/>
            <person name="Wang H.M."/>
            <person name="Wang Y.J."/>
            <person name="Wang X.X."/>
            <person name="Zeng Q.Y."/>
        </authorList>
    </citation>
    <scope>NUCLEOTIDE SEQUENCE [LARGE SCALE GENOMIC DNA]</scope>
    <source>
        <strain evidence="2">cv. PAL-ZL1</strain>
    </source>
</reference>
<protein>
    <submittedName>
        <fullName evidence="1">Uncharacterized protein</fullName>
    </submittedName>
</protein>
<gene>
    <name evidence="1" type="ORF">D5086_033239</name>
</gene>
<organism evidence="1 2">
    <name type="scientific">Populus alba</name>
    <name type="common">White poplar</name>
    <dbReference type="NCBI Taxonomy" id="43335"/>
    <lineage>
        <taxon>Eukaryota</taxon>
        <taxon>Viridiplantae</taxon>
        <taxon>Streptophyta</taxon>
        <taxon>Embryophyta</taxon>
        <taxon>Tracheophyta</taxon>
        <taxon>Spermatophyta</taxon>
        <taxon>Magnoliopsida</taxon>
        <taxon>eudicotyledons</taxon>
        <taxon>Gunneridae</taxon>
        <taxon>Pentapetalae</taxon>
        <taxon>rosids</taxon>
        <taxon>fabids</taxon>
        <taxon>Malpighiales</taxon>
        <taxon>Salicaceae</taxon>
        <taxon>Saliceae</taxon>
        <taxon>Populus</taxon>
    </lineage>
</organism>
<comment type="caution">
    <text evidence="1">The sequence shown here is derived from an EMBL/GenBank/DDBJ whole genome shotgun (WGS) entry which is preliminary data.</text>
</comment>
<dbReference type="EMBL" id="RCHU02000019">
    <property type="protein sequence ID" value="KAL3565193.1"/>
    <property type="molecule type" value="Genomic_DNA"/>
</dbReference>
<dbReference type="Proteomes" id="UP000309997">
    <property type="component" value="Unassembled WGS sequence"/>
</dbReference>
<sequence>MRSSGGLGLSGRVNGLGVGWVRKLRPLNRVLQRCVLALGLWCVSIRCFDMSSSSTKFLAAIAASYDPRNPSSSYFVSTVKLHCCYRI</sequence>
<accession>A0ACC4AG97</accession>
<keyword evidence="2" id="KW-1185">Reference proteome</keyword>
<evidence type="ECO:0000313" key="2">
    <source>
        <dbReference type="Proteomes" id="UP000309997"/>
    </source>
</evidence>
<proteinExistence type="predicted"/>
<name>A0ACC4AG97_POPAL</name>
<evidence type="ECO:0000313" key="1">
    <source>
        <dbReference type="EMBL" id="KAL3565193.1"/>
    </source>
</evidence>